<dbReference type="EMBL" id="CP046640">
    <property type="protein sequence ID" value="QTM00104.1"/>
    <property type="molecule type" value="Genomic_DNA"/>
</dbReference>
<accession>A0A8A7KE25</accession>
<evidence type="ECO:0000256" key="3">
    <source>
        <dbReference type="ARBA" id="ARBA00023014"/>
    </source>
</evidence>
<dbReference type="Pfam" id="PF01656">
    <property type="entry name" value="CbiA"/>
    <property type="match status" value="1"/>
</dbReference>
<keyword evidence="1" id="KW-0479">Metal-binding</keyword>
<dbReference type="PANTHER" id="PTHR43534">
    <property type="entry name" value="MIND SUPERFAMILY P-LOOP ATPASE CONTAINING AN INSERTED FERREDOXIN DOMAIN"/>
    <property type="match status" value="1"/>
</dbReference>
<evidence type="ECO:0000256" key="2">
    <source>
        <dbReference type="ARBA" id="ARBA00023004"/>
    </source>
</evidence>
<dbReference type="SUPFAM" id="SSF52540">
    <property type="entry name" value="P-loop containing nucleoside triphosphate hydrolases"/>
    <property type="match status" value="1"/>
</dbReference>
<proteinExistence type="predicted"/>
<dbReference type="InterPro" id="IPR017900">
    <property type="entry name" value="4Fe4S_Fe_S_CS"/>
</dbReference>
<dbReference type="Gene3D" id="3.30.70.20">
    <property type="match status" value="1"/>
</dbReference>
<gene>
    <name evidence="6" type="ORF">GM661_18485</name>
</gene>
<dbReference type="SUPFAM" id="SSF54862">
    <property type="entry name" value="4Fe-4S ferredoxins"/>
    <property type="match status" value="1"/>
</dbReference>
<evidence type="ECO:0000259" key="4">
    <source>
        <dbReference type="Pfam" id="PF00037"/>
    </source>
</evidence>
<evidence type="ECO:0000259" key="5">
    <source>
        <dbReference type="Pfam" id="PF01656"/>
    </source>
</evidence>
<dbReference type="Pfam" id="PF00037">
    <property type="entry name" value="Fer4"/>
    <property type="match status" value="2"/>
</dbReference>
<keyword evidence="7" id="KW-1185">Reference proteome</keyword>
<dbReference type="GO" id="GO:0046872">
    <property type="term" value="F:metal ion binding"/>
    <property type="evidence" value="ECO:0007669"/>
    <property type="project" value="UniProtKB-KW"/>
</dbReference>
<dbReference type="PROSITE" id="PS00198">
    <property type="entry name" value="4FE4S_FER_1"/>
    <property type="match status" value="1"/>
</dbReference>
<evidence type="ECO:0000256" key="1">
    <source>
        <dbReference type="ARBA" id="ARBA00022723"/>
    </source>
</evidence>
<reference evidence="6" key="1">
    <citation type="submission" date="2019-12" db="EMBL/GenBank/DDBJ databases">
        <authorList>
            <person name="zhang j."/>
            <person name="sun C.M."/>
        </authorList>
    </citation>
    <scope>NUCLEOTIDE SEQUENCE</scope>
    <source>
        <strain evidence="6">NS-1</strain>
    </source>
</reference>
<evidence type="ECO:0000313" key="7">
    <source>
        <dbReference type="Proteomes" id="UP000665020"/>
    </source>
</evidence>
<dbReference type="PANTHER" id="PTHR43534:SF1">
    <property type="entry name" value="4FE-4S CLUSTER CONTAINING PARA FAMILY ATPASE PROTEIN"/>
    <property type="match status" value="1"/>
</dbReference>
<keyword evidence="2" id="KW-0408">Iron</keyword>
<protein>
    <submittedName>
        <fullName evidence="6">(4Fe-4S)-binding protein</fullName>
    </submittedName>
</protein>
<keyword evidence="3" id="KW-0411">Iron-sulfur</keyword>
<dbReference type="InterPro" id="IPR002586">
    <property type="entry name" value="CobQ/CobB/MinD/ParA_Nub-bd_dom"/>
</dbReference>
<dbReference type="InterPro" id="IPR017896">
    <property type="entry name" value="4Fe4S_Fe-S-bd"/>
</dbReference>
<sequence>MKKLTVISGKGGTGKTTVISNLAALADNVVLGDCDVDAPNMHLLLKPTVEKKTVFKSAKLAVKNEDSCNNCGLCREFCRFKAINEDLSINPLKCDGCGVCAVVCPSNVIHLEEQITGHIYHSNSRFGPMIHAKLKAGADNSGKLVSEVKKEAAKTAIEQNKKLILIDGSPGIGCPVIASLNGVDMALVVTEPTQSGLADLVRVLGLSKHFNIQVFIVINKYDLNEKMTAEINKYCQEKGISVIGKIPFSREINEAMHLGKLIVNYKPAAKPAVAIRDMWQKVKEINQL</sequence>
<dbReference type="InterPro" id="IPR027417">
    <property type="entry name" value="P-loop_NTPase"/>
</dbReference>
<dbReference type="AlphaFoldDB" id="A0A8A7KE25"/>
<dbReference type="GO" id="GO:0051536">
    <property type="term" value="F:iron-sulfur cluster binding"/>
    <property type="evidence" value="ECO:0007669"/>
    <property type="project" value="UniProtKB-KW"/>
</dbReference>
<dbReference type="Gene3D" id="3.40.50.300">
    <property type="entry name" value="P-loop containing nucleotide triphosphate hydrolases"/>
    <property type="match status" value="1"/>
</dbReference>
<dbReference type="CDD" id="cd03110">
    <property type="entry name" value="SIMIBI_bact_arch"/>
    <property type="match status" value="1"/>
</dbReference>
<feature type="domain" description="4Fe-4S ferredoxin-type" evidence="4">
    <location>
        <begin position="88"/>
        <end position="109"/>
    </location>
</feature>
<dbReference type="Proteomes" id="UP000665020">
    <property type="component" value="Chromosome"/>
</dbReference>
<organism evidence="6 7">
    <name type="scientific">Iocasia fonsfrigidae</name>
    <dbReference type="NCBI Taxonomy" id="2682810"/>
    <lineage>
        <taxon>Bacteria</taxon>
        <taxon>Bacillati</taxon>
        <taxon>Bacillota</taxon>
        <taxon>Clostridia</taxon>
        <taxon>Halanaerobiales</taxon>
        <taxon>Halanaerobiaceae</taxon>
        <taxon>Iocasia</taxon>
    </lineage>
</organism>
<dbReference type="KEGG" id="ifn:GM661_18485"/>
<name>A0A8A7KE25_9FIRM</name>
<feature type="domain" description="CobQ/CobB/MinD/ParA nucleotide binding" evidence="5">
    <location>
        <begin position="4"/>
        <end position="260"/>
    </location>
</feature>
<evidence type="ECO:0000313" key="6">
    <source>
        <dbReference type="EMBL" id="QTM00104.1"/>
    </source>
</evidence>
<feature type="domain" description="4Fe-4S ferredoxin-type" evidence="4">
    <location>
        <begin position="62"/>
        <end position="83"/>
    </location>
</feature>